<dbReference type="EMBL" id="CP036272">
    <property type="protein sequence ID" value="QDT61900.1"/>
    <property type="molecule type" value="Genomic_DNA"/>
</dbReference>
<evidence type="ECO:0000313" key="4">
    <source>
        <dbReference type="Proteomes" id="UP000315003"/>
    </source>
</evidence>
<name>A0A517T0H6_9BACT</name>
<dbReference type="InterPro" id="IPR015943">
    <property type="entry name" value="WD40/YVTN_repeat-like_dom_sf"/>
</dbReference>
<gene>
    <name evidence="3" type="primary">bamB_5</name>
    <name evidence="3" type="ORF">SV7mr_44410</name>
</gene>
<dbReference type="Gene3D" id="2.40.10.480">
    <property type="match status" value="1"/>
</dbReference>
<accession>A0A517T0H6</accession>
<dbReference type="InterPro" id="IPR002372">
    <property type="entry name" value="PQQ_rpt_dom"/>
</dbReference>
<dbReference type="InterPro" id="IPR011047">
    <property type="entry name" value="Quinoprotein_ADH-like_sf"/>
</dbReference>
<dbReference type="Proteomes" id="UP000315003">
    <property type="component" value="Chromosome"/>
</dbReference>
<evidence type="ECO:0000256" key="1">
    <source>
        <dbReference type="SAM" id="MobiDB-lite"/>
    </source>
</evidence>
<feature type="compositionally biased region" description="Polar residues" evidence="1">
    <location>
        <begin position="187"/>
        <end position="201"/>
    </location>
</feature>
<organism evidence="3 4">
    <name type="scientific">Stieleria bergensis</name>
    <dbReference type="NCBI Taxonomy" id="2528025"/>
    <lineage>
        <taxon>Bacteria</taxon>
        <taxon>Pseudomonadati</taxon>
        <taxon>Planctomycetota</taxon>
        <taxon>Planctomycetia</taxon>
        <taxon>Pirellulales</taxon>
        <taxon>Pirellulaceae</taxon>
        <taxon>Stieleria</taxon>
    </lineage>
</organism>
<dbReference type="InterPro" id="IPR018391">
    <property type="entry name" value="PQQ_b-propeller_rpt"/>
</dbReference>
<keyword evidence="4" id="KW-1185">Reference proteome</keyword>
<proteinExistence type="predicted"/>
<dbReference type="AlphaFoldDB" id="A0A517T0H6"/>
<dbReference type="Gene3D" id="2.140.10.10">
    <property type="entry name" value="Quinoprotein alcohol dehydrogenase-like superfamily"/>
    <property type="match status" value="1"/>
</dbReference>
<dbReference type="PANTHER" id="PTHR34512:SF30">
    <property type="entry name" value="OUTER MEMBRANE PROTEIN ASSEMBLY FACTOR BAMB"/>
    <property type="match status" value="1"/>
</dbReference>
<protein>
    <submittedName>
        <fullName evidence="3">Outer membrane protein assembly factor BamB</fullName>
    </submittedName>
</protein>
<dbReference type="SUPFAM" id="SSF50998">
    <property type="entry name" value="Quinoprotein alcohol dehydrogenase-like"/>
    <property type="match status" value="1"/>
</dbReference>
<evidence type="ECO:0000313" key="3">
    <source>
        <dbReference type="EMBL" id="QDT61900.1"/>
    </source>
</evidence>
<dbReference type="PANTHER" id="PTHR34512">
    <property type="entry name" value="CELL SURFACE PROTEIN"/>
    <property type="match status" value="1"/>
</dbReference>
<dbReference type="Gene3D" id="2.130.10.10">
    <property type="entry name" value="YVTN repeat-like/Quinoprotein amine dehydrogenase"/>
    <property type="match status" value="1"/>
</dbReference>
<evidence type="ECO:0000259" key="2">
    <source>
        <dbReference type="Pfam" id="PF13360"/>
    </source>
</evidence>
<dbReference type="SMART" id="SM00564">
    <property type="entry name" value="PQQ"/>
    <property type="match status" value="6"/>
</dbReference>
<reference evidence="3 4" key="1">
    <citation type="submission" date="2019-02" db="EMBL/GenBank/DDBJ databases">
        <title>Deep-cultivation of Planctomycetes and their phenomic and genomic characterization uncovers novel biology.</title>
        <authorList>
            <person name="Wiegand S."/>
            <person name="Jogler M."/>
            <person name="Boedeker C."/>
            <person name="Pinto D."/>
            <person name="Vollmers J."/>
            <person name="Rivas-Marin E."/>
            <person name="Kohn T."/>
            <person name="Peeters S.H."/>
            <person name="Heuer A."/>
            <person name="Rast P."/>
            <person name="Oberbeckmann S."/>
            <person name="Bunk B."/>
            <person name="Jeske O."/>
            <person name="Meyerdierks A."/>
            <person name="Storesund J.E."/>
            <person name="Kallscheuer N."/>
            <person name="Luecker S."/>
            <person name="Lage O.M."/>
            <person name="Pohl T."/>
            <person name="Merkel B.J."/>
            <person name="Hornburger P."/>
            <person name="Mueller R.-W."/>
            <person name="Bruemmer F."/>
            <person name="Labrenz M."/>
            <person name="Spormann A.M."/>
            <person name="Op den Camp H."/>
            <person name="Overmann J."/>
            <person name="Amann R."/>
            <person name="Jetten M.S.M."/>
            <person name="Mascher T."/>
            <person name="Medema M.H."/>
            <person name="Devos D.P."/>
            <person name="Kaster A.-K."/>
            <person name="Ovreas L."/>
            <person name="Rohde M."/>
            <person name="Galperin M.Y."/>
            <person name="Jogler C."/>
        </authorList>
    </citation>
    <scope>NUCLEOTIDE SEQUENCE [LARGE SCALE GENOMIC DNA]</scope>
    <source>
        <strain evidence="3 4">SV_7m_r</strain>
    </source>
</reference>
<sequence length="545" mass="58773">MEKSSAKSHVLAENAFATTRGGPFSTPKFCPGRAFCLLQPGRVSNCRHIRFATVVYNTQKAIEVSGGKLDSRNGCLNLSPSLATIPGHTPRQACFRTGKDGIPGSHLGAGDLTPQRSFSSMISLLTRLKPMKNCRQPASVLCRCLVRGAHWTWAASCVCVLSVLAQGTSQAAPPPASSTPASSTPQDAQPQTVPAQPSTGQWLWPRGNAQGTGAITNTLPAELQVAWEFTADEAIEGEPIVTAEAVFVADVFGKVYALSRQTGKLLWMKDYETGFLAAPMVHQGKLIIGDVDGQVYALQVGDGKELWKHSTAGEISGAAAVYKDSILIASQDGKLYSLDDQTGKQRWVYEAEDQIQCSPSISGDRTFLGGCDARLHIVDLKSGKSAAKSLPLSGPTGSTPAICGDYAIVPVMDGIVFAFDLKTMKQLWAYQDLEQDQDYRSSAATNGEVVIVSSQRKHIDALDLKTGKRLWRHTLRRRSDASPVIAGDDVWVPATDGRLLRLSLQDGREKWTYEVRGSFIGGVAVTGDELFIADDDGIVRCFRKK</sequence>
<feature type="region of interest" description="Disordered" evidence="1">
    <location>
        <begin position="170"/>
        <end position="207"/>
    </location>
</feature>
<feature type="domain" description="Pyrrolo-quinoline quinone repeat" evidence="2">
    <location>
        <begin position="224"/>
        <end position="384"/>
    </location>
</feature>
<dbReference type="Pfam" id="PF13360">
    <property type="entry name" value="PQQ_2"/>
    <property type="match status" value="1"/>
</dbReference>